<keyword evidence="5 14" id="KW-0138">CF(0)</keyword>
<evidence type="ECO:0000256" key="11">
    <source>
        <dbReference type="ARBA" id="ARBA00023310"/>
    </source>
</evidence>
<proteinExistence type="inferred from homology"/>
<evidence type="ECO:0000313" key="17">
    <source>
        <dbReference type="EMBL" id="SEL52782.1"/>
    </source>
</evidence>
<comment type="similarity">
    <text evidence="2 14 15">Belongs to the ATPase B chain family.</text>
</comment>
<evidence type="ECO:0000256" key="3">
    <source>
        <dbReference type="ARBA" id="ARBA00022448"/>
    </source>
</evidence>
<evidence type="ECO:0000256" key="6">
    <source>
        <dbReference type="ARBA" id="ARBA00022692"/>
    </source>
</evidence>
<organism evidence="17 18">
    <name type="scientific">Streptacidiphilus jiangxiensis</name>
    <dbReference type="NCBI Taxonomy" id="235985"/>
    <lineage>
        <taxon>Bacteria</taxon>
        <taxon>Bacillati</taxon>
        <taxon>Actinomycetota</taxon>
        <taxon>Actinomycetes</taxon>
        <taxon>Kitasatosporales</taxon>
        <taxon>Streptomycetaceae</taxon>
        <taxon>Streptacidiphilus</taxon>
    </lineage>
</organism>
<feature type="coiled-coil region" evidence="16">
    <location>
        <begin position="48"/>
        <end position="115"/>
    </location>
</feature>
<keyword evidence="11 14" id="KW-0066">ATP synthesis</keyword>
<dbReference type="GO" id="GO:0005886">
    <property type="term" value="C:plasma membrane"/>
    <property type="evidence" value="ECO:0007669"/>
    <property type="project" value="UniProtKB-SubCell"/>
</dbReference>
<dbReference type="GO" id="GO:0046961">
    <property type="term" value="F:proton-transporting ATPase activity, rotational mechanism"/>
    <property type="evidence" value="ECO:0007669"/>
    <property type="project" value="TreeGrafter"/>
</dbReference>
<evidence type="ECO:0000256" key="2">
    <source>
        <dbReference type="ARBA" id="ARBA00005513"/>
    </source>
</evidence>
<evidence type="ECO:0000256" key="1">
    <source>
        <dbReference type="ARBA" id="ARBA00004162"/>
    </source>
</evidence>
<dbReference type="CDD" id="cd06503">
    <property type="entry name" value="ATP-synt_Fo_b"/>
    <property type="match status" value="1"/>
</dbReference>
<keyword evidence="4 14" id="KW-1003">Cell membrane</keyword>
<dbReference type="PANTHER" id="PTHR33445">
    <property type="entry name" value="ATP SYNTHASE SUBUNIT B', CHLOROPLASTIC"/>
    <property type="match status" value="1"/>
</dbReference>
<dbReference type="SUPFAM" id="SSF81573">
    <property type="entry name" value="F1F0 ATP synthase subunit B, membrane domain"/>
    <property type="match status" value="1"/>
</dbReference>
<keyword evidence="18" id="KW-1185">Reference proteome</keyword>
<dbReference type="EMBL" id="FOAZ01000009">
    <property type="protein sequence ID" value="SEL52782.1"/>
    <property type="molecule type" value="Genomic_DNA"/>
</dbReference>
<dbReference type="GO" id="GO:0045259">
    <property type="term" value="C:proton-transporting ATP synthase complex"/>
    <property type="evidence" value="ECO:0007669"/>
    <property type="project" value="UniProtKB-KW"/>
</dbReference>
<evidence type="ECO:0000256" key="4">
    <source>
        <dbReference type="ARBA" id="ARBA00022475"/>
    </source>
</evidence>
<feature type="transmembrane region" description="Helical" evidence="14">
    <location>
        <begin position="12"/>
        <end position="30"/>
    </location>
</feature>
<comment type="subcellular location">
    <subcellularLocation>
        <location evidence="1 14">Cell membrane</location>
        <topology evidence="1 14">Single-pass membrane protein</topology>
    </subcellularLocation>
</comment>
<evidence type="ECO:0000256" key="7">
    <source>
        <dbReference type="ARBA" id="ARBA00022781"/>
    </source>
</evidence>
<keyword evidence="8 14" id="KW-1133">Transmembrane helix</keyword>
<protein>
    <recommendedName>
        <fullName evidence="14">ATP synthase subunit b</fullName>
    </recommendedName>
    <alternativeName>
        <fullName evidence="14">ATP synthase F(0) sector subunit b</fullName>
    </alternativeName>
    <alternativeName>
        <fullName evidence="14">ATPase subunit I</fullName>
    </alternativeName>
    <alternativeName>
        <fullName evidence="14">F-type ATPase subunit b</fullName>
        <shortName evidence="14">F-ATPase subunit b</shortName>
    </alternativeName>
</protein>
<reference evidence="18" key="1">
    <citation type="submission" date="2016-10" db="EMBL/GenBank/DDBJ databases">
        <authorList>
            <person name="Varghese N."/>
        </authorList>
    </citation>
    <scope>NUCLEOTIDE SEQUENCE [LARGE SCALE GENOMIC DNA]</scope>
    <source>
        <strain evidence="18">DSM 45096 / BCRC 16803 / CGMCC 4.1857 / CIP 109030 / JCM 12277 / KCTC 19219 / NBRC 100920 / 33214</strain>
    </source>
</reference>
<dbReference type="HAMAP" id="MF_01398">
    <property type="entry name" value="ATP_synth_b_bprime"/>
    <property type="match status" value="1"/>
</dbReference>
<dbReference type="Gene3D" id="1.20.5.620">
    <property type="entry name" value="F1F0 ATP synthase subunit B, membrane domain"/>
    <property type="match status" value="1"/>
</dbReference>
<evidence type="ECO:0000256" key="5">
    <source>
        <dbReference type="ARBA" id="ARBA00022547"/>
    </source>
</evidence>
<keyword evidence="16" id="KW-0175">Coiled coil</keyword>
<comment type="function">
    <text evidence="12 14">F(1)F(0) ATP synthase produces ATP from ADP in the presence of a proton or sodium gradient. F-type ATPases consist of two structural domains, F(1) containing the extramembraneous catalytic core and F(0) containing the membrane proton channel, linked together by a central stalk and a peripheral stalk. During catalysis, ATP synthesis in the catalytic domain of F(1) is coupled via a rotary mechanism of the central stalk subunits to proton translocation.</text>
</comment>
<gene>
    <name evidence="14" type="primary">atpF</name>
    <name evidence="17" type="ORF">SAMN05414137_109275</name>
</gene>
<keyword evidence="6 14" id="KW-0812">Transmembrane</keyword>
<dbReference type="InterPro" id="IPR028987">
    <property type="entry name" value="ATP_synth_B-like_membr_sf"/>
</dbReference>
<dbReference type="GO" id="GO:0046933">
    <property type="term" value="F:proton-transporting ATP synthase activity, rotational mechanism"/>
    <property type="evidence" value="ECO:0007669"/>
    <property type="project" value="UniProtKB-UniRule"/>
</dbReference>
<dbReference type="Pfam" id="PF00430">
    <property type="entry name" value="ATP-synt_B"/>
    <property type="match status" value="1"/>
</dbReference>
<keyword evidence="3 14" id="KW-0813">Transport</keyword>
<dbReference type="InterPro" id="IPR002146">
    <property type="entry name" value="ATP_synth_b/b'su_bac/chlpt"/>
</dbReference>
<evidence type="ECO:0000313" key="18">
    <source>
        <dbReference type="Proteomes" id="UP000183015"/>
    </source>
</evidence>
<dbReference type="InterPro" id="IPR005864">
    <property type="entry name" value="ATP_synth_F0_bsu_bac"/>
</dbReference>
<evidence type="ECO:0000256" key="9">
    <source>
        <dbReference type="ARBA" id="ARBA00023065"/>
    </source>
</evidence>
<dbReference type="NCBIfam" id="TIGR01144">
    <property type="entry name" value="ATP_synt_b"/>
    <property type="match status" value="1"/>
</dbReference>
<evidence type="ECO:0000256" key="13">
    <source>
        <dbReference type="ARBA" id="ARBA00025830"/>
    </source>
</evidence>
<comment type="subunit">
    <text evidence="13 14">F-type ATPases have 2 components, F(1) - the catalytic core - and F(0) - the membrane proton channel. F(1) has five subunits: alpha(3), beta(3), gamma(1), delta(1), epsilon(1). F(0) has three main subunits: a(1), b(2) and c(10-14). The alpha and beta chains form an alternating ring which encloses part of the gamma chain. F(1) is attached to F(0) by a central stalk formed by the gamma and epsilon chains, while a peripheral stalk is formed by the delta and b chains.</text>
</comment>
<keyword evidence="10 14" id="KW-0472">Membrane</keyword>
<evidence type="ECO:0000256" key="14">
    <source>
        <dbReference type="HAMAP-Rule" id="MF_01398"/>
    </source>
</evidence>
<sequence>MGPLNPSKAELVVGLVCFLTIFGMLGRVLLPRARRIIAERTEAIDGGLVRAEATRKEAAAALEEYRLQLAEARHEAARIVQEAREEGAVLVAEARREAEQQRDRLLATAQAELDADRELVEAALRVDIARLSTELASRMVGEPLDDAGYDSPAIQRYLDALRTATD</sequence>
<evidence type="ECO:0000256" key="16">
    <source>
        <dbReference type="SAM" id="Coils"/>
    </source>
</evidence>
<dbReference type="PANTHER" id="PTHR33445:SF1">
    <property type="entry name" value="ATP SYNTHASE SUBUNIT B"/>
    <property type="match status" value="1"/>
</dbReference>
<name>A0A1H7QXZ4_STRJI</name>
<comment type="function">
    <text evidence="14">Component of the F(0) channel, it forms part of the peripheral stalk, linking F(1) to F(0).</text>
</comment>
<keyword evidence="7 14" id="KW-0375">Hydrogen ion transport</keyword>
<dbReference type="RefSeq" id="WP_042445609.1">
    <property type="nucleotide sequence ID" value="NZ_BBPN01000009.1"/>
</dbReference>
<dbReference type="Proteomes" id="UP000183015">
    <property type="component" value="Unassembled WGS sequence"/>
</dbReference>
<dbReference type="InterPro" id="IPR050059">
    <property type="entry name" value="ATP_synthase_B_chain"/>
</dbReference>
<dbReference type="STRING" id="235985.SAMN05414137_109275"/>
<dbReference type="OrthoDB" id="3873610at2"/>
<accession>A0A1H7QXZ4</accession>
<evidence type="ECO:0000256" key="8">
    <source>
        <dbReference type="ARBA" id="ARBA00022989"/>
    </source>
</evidence>
<evidence type="ECO:0000256" key="10">
    <source>
        <dbReference type="ARBA" id="ARBA00023136"/>
    </source>
</evidence>
<keyword evidence="9 14" id="KW-0406">Ion transport</keyword>
<dbReference type="AlphaFoldDB" id="A0A1H7QXZ4"/>
<evidence type="ECO:0000256" key="12">
    <source>
        <dbReference type="ARBA" id="ARBA00025198"/>
    </source>
</evidence>
<evidence type="ECO:0000256" key="15">
    <source>
        <dbReference type="RuleBase" id="RU003848"/>
    </source>
</evidence>
<dbReference type="eggNOG" id="COG0711">
    <property type="taxonomic scope" value="Bacteria"/>
</dbReference>